<dbReference type="Pfam" id="PF03378">
    <property type="entry name" value="CAS_CSE1"/>
    <property type="match status" value="1"/>
</dbReference>
<comment type="similarity">
    <text evidence="3">Belongs to the XPO2/CSE1 family.</text>
</comment>
<evidence type="ECO:0000256" key="6">
    <source>
        <dbReference type="ARBA" id="ARBA00022490"/>
    </source>
</evidence>
<evidence type="ECO:0000313" key="11">
    <source>
        <dbReference type="EMBL" id="JAC49398.1"/>
    </source>
</evidence>
<dbReference type="GO" id="GO:0005635">
    <property type="term" value="C:nuclear envelope"/>
    <property type="evidence" value="ECO:0007669"/>
    <property type="project" value="TreeGrafter"/>
</dbReference>
<dbReference type="KEGG" id="bdr:105230784"/>
<dbReference type="OrthoDB" id="3268246at2759"/>
<dbReference type="CTD" id="35016"/>
<dbReference type="PROSITE" id="PS50166">
    <property type="entry name" value="IMPORTIN_B_NT"/>
    <property type="match status" value="1"/>
</dbReference>
<dbReference type="SMART" id="SM00913">
    <property type="entry name" value="IBN_N"/>
    <property type="match status" value="1"/>
</dbReference>
<feature type="domain" description="Importin N-terminal" evidence="10">
    <location>
        <begin position="29"/>
        <end position="105"/>
    </location>
</feature>
<dbReference type="SUPFAM" id="SSF48371">
    <property type="entry name" value="ARM repeat"/>
    <property type="match status" value="1"/>
</dbReference>
<gene>
    <name evidence="11" type="primary">XPO2</name>
</gene>
<evidence type="ECO:0000259" key="10">
    <source>
        <dbReference type="PROSITE" id="PS50166"/>
    </source>
</evidence>
<sequence length="972" mass="109798">MEINETNLQQLGGYLQQTLSPDPNVRRPAEKLLESIEVQRNYAVLLLNLIDKQEVDMTIRIAGAIAFKNYVKRNWAAHEDTDGPDKIHQDDRNTIKTLIVTLMLRSPTALQKQLSDAVSIIGKHDFPKKWPQLIDEMVEKFATGDFNVINGVLQTAHSLFKRYRYEFKSQSLWEEIKLVLDRMAKPLTDLLLATMQLTKVHENNTAALKVIYGSLVLVCKVFFSLNSQDLPEFFEDNMQTWMKSFHELLTVDVPCLHTGDDEDAGVLEHLRSQICENIGLYAQKYDEEFGSYMETFVTAVWELLVKTGNQTKYDALVSNALQFLSVVAERNHYRKIFENPEILANICEKVVIPNLDFRQSDEELFEDSPEEYIRRDIEGSDIDTRRRAACDLVKTLSQNFEAKIFAIFGQYLEILLAKYKENPSANWRAKDTAIYLVTSLASRGGTQKHGITHISELVPLPQFCAQHIVPELERPNINELPVLKSAAIKFVMVFRSILGPQTLLACIPHLIRHLPAESVVVHSYAACAIEKILVMRDSNQQPLITAQHLAPFTNDLLTGLFGTLSLPGSNENEYVMKAIMRSFSTLQEATMPYMAVALPRLTEILTLVAKNPSRPHFNHYLFETLSLAVKIVCKTEPAAVSSFEEALFPVFQGILQQDILEFMPYVFQMLSLLLEIREGSGSIPEPYWALFPCLLVPALWDRPGNVTPLIRLITAFIKQGSAQIVALGKLNAVLGVFQKMIASKSNDHEGFYLMQNLLAYYPTEQLQPNMRQIFALLFQRLSLSKTTKYLRGIIVFLCYYTAKMSAVALVELIDQIQANMFGMVIDRVFIPDMAKVSSEMDRKIVAVGIAKILTECPAMLAPPYVQRWSPLLQALVELFELPPDQTTLDGDHFVEVDDAPGYQAAFSQLSYAQPKSQDFLADITDGRKYLAESLAKLAQTRPGEVPTLVAAIGENHKQALQKYCDQAGVRIA</sequence>
<dbReference type="InterPro" id="IPR011989">
    <property type="entry name" value="ARM-like"/>
</dbReference>
<dbReference type="GO" id="GO:0031267">
    <property type="term" value="F:small GTPase binding"/>
    <property type="evidence" value="ECO:0007669"/>
    <property type="project" value="InterPro"/>
</dbReference>
<evidence type="ECO:0000256" key="9">
    <source>
        <dbReference type="ARBA" id="ARBA00030693"/>
    </source>
</evidence>
<dbReference type="Pfam" id="PF08506">
    <property type="entry name" value="Cse1"/>
    <property type="match status" value="1"/>
</dbReference>
<dbReference type="GO" id="GO:0006606">
    <property type="term" value="P:protein import into nucleus"/>
    <property type="evidence" value="ECO:0007669"/>
    <property type="project" value="TreeGrafter"/>
</dbReference>
<dbReference type="GeneID" id="105230784"/>
<dbReference type="GO" id="GO:0005049">
    <property type="term" value="F:nuclear export signal receptor activity"/>
    <property type="evidence" value="ECO:0007669"/>
    <property type="project" value="TreeGrafter"/>
</dbReference>
<dbReference type="Pfam" id="PF03810">
    <property type="entry name" value="IBN_N"/>
    <property type="match status" value="1"/>
</dbReference>
<reference evidence="11" key="1">
    <citation type="journal article" date="2014" name="BMC Genomics">
        <title>Characterizing the developmental transcriptome of the oriental fruit fly, Bactrocera dorsalis (Diptera: Tephritidae) through comparative genomic analysis with Drosophila melanogaster utilizing modENCODE datasets.</title>
        <authorList>
            <person name="Geib S.M."/>
            <person name="Calla B."/>
            <person name="Hall B."/>
            <person name="Hou S."/>
            <person name="Manoukis N.C."/>
        </authorList>
    </citation>
    <scope>NUCLEOTIDE SEQUENCE</scope>
    <source>
        <strain evidence="11">Punador</strain>
    </source>
</reference>
<protein>
    <recommendedName>
        <fullName evidence="4">Exportin-2</fullName>
    </recommendedName>
    <alternativeName>
        <fullName evidence="9">Importin-alpha re-exporter</fullName>
    </alternativeName>
</protein>
<name>A0A034W6I8_BACDO</name>
<dbReference type="PANTHER" id="PTHR10997:SF8">
    <property type="entry name" value="EXPORTIN-2"/>
    <property type="match status" value="1"/>
</dbReference>
<evidence type="ECO:0000256" key="4">
    <source>
        <dbReference type="ARBA" id="ARBA00018945"/>
    </source>
</evidence>
<evidence type="ECO:0000256" key="2">
    <source>
        <dbReference type="ARBA" id="ARBA00004496"/>
    </source>
</evidence>
<dbReference type="AlphaFoldDB" id="A0A034W6I8"/>
<dbReference type="Gene3D" id="1.25.10.10">
    <property type="entry name" value="Leucine-rich Repeat Variant"/>
    <property type="match status" value="1"/>
</dbReference>
<keyword evidence="6" id="KW-0963">Cytoplasm</keyword>
<dbReference type="InterPro" id="IPR001494">
    <property type="entry name" value="Importin-beta_N"/>
</dbReference>
<keyword evidence="8" id="KW-0539">Nucleus</keyword>
<dbReference type="InterPro" id="IPR005043">
    <property type="entry name" value="XPO2_C"/>
</dbReference>
<dbReference type="PANTHER" id="PTHR10997">
    <property type="entry name" value="IMPORTIN-7, 8, 11"/>
    <property type="match status" value="1"/>
</dbReference>
<dbReference type="InterPro" id="IPR016024">
    <property type="entry name" value="ARM-type_fold"/>
</dbReference>
<organism evidence="11">
    <name type="scientific">Bactrocera dorsalis</name>
    <name type="common">Oriental fruit fly</name>
    <name type="synonym">Dacus dorsalis</name>
    <dbReference type="NCBI Taxonomy" id="27457"/>
    <lineage>
        <taxon>Eukaryota</taxon>
        <taxon>Metazoa</taxon>
        <taxon>Ecdysozoa</taxon>
        <taxon>Arthropoda</taxon>
        <taxon>Hexapoda</taxon>
        <taxon>Insecta</taxon>
        <taxon>Pterygota</taxon>
        <taxon>Neoptera</taxon>
        <taxon>Endopterygota</taxon>
        <taxon>Diptera</taxon>
        <taxon>Brachycera</taxon>
        <taxon>Muscomorpha</taxon>
        <taxon>Tephritoidea</taxon>
        <taxon>Tephritidae</taxon>
        <taxon>Bactrocera</taxon>
        <taxon>Bactrocera</taxon>
    </lineage>
</organism>
<evidence type="ECO:0000256" key="7">
    <source>
        <dbReference type="ARBA" id="ARBA00022927"/>
    </source>
</evidence>
<dbReference type="GO" id="GO:0005829">
    <property type="term" value="C:cytosol"/>
    <property type="evidence" value="ECO:0007669"/>
    <property type="project" value="TreeGrafter"/>
</dbReference>
<dbReference type="InterPro" id="IPR013713">
    <property type="entry name" value="XPO2_central"/>
</dbReference>
<evidence type="ECO:0000256" key="5">
    <source>
        <dbReference type="ARBA" id="ARBA00022448"/>
    </source>
</evidence>
<evidence type="ECO:0000256" key="8">
    <source>
        <dbReference type="ARBA" id="ARBA00023242"/>
    </source>
</evidence>
<dbReference type="RefSeq" id="XP_011210061.2">
    <property type="nucleotide sequence ID" value="XM_011211759.2"/>
</dbReference>
<evidence type="ECO:0000256" key="1">
    <source>
        <dbReference type="ARBA" id="ARBA00004123"/>
    </source>
</evidence>
<keyword evidence="7" id="KW-0653">Protein transport</keyword>
<dbReference type="GO" id="GO:0006611">
    <property type="term" value="P:protein export from nucleus"/>
    <property type="evidence" value="ECO:0007669"/>
    <property type="project" value="TreeGrafter"/>
</dbReference>
<comment type="subcellular location">
    <subcellularLocation>
        <location evidence="2">Cytoplasm</location>
    </subcellularLocation>
    <subcellularLocation>
        <location evidence="1">Nucleus</location>
    </subcellularLocation>
</comment>
<dbReference type="EMBL" id="GAKP01009554">
    <property type="protein sequence ID" value="JAC49398.1"/>
    <property type="molecule type" value="Transcribed_RNA"/>
</dbReference>
<proteinExistence type="inferred from homology"/>
<evidence type="ECO:0000256" key="3">
    <source>
        <dbReference type="ARBA" id="ARBA00008669"/>
    </source>
</evidence>
<accession>A0A034W6I8</accession>
<dbReference type="FunFam" id="1.25.10.10:FF:000057">
    <property type="entry name" value="Exportin-2 isoform 1"/>
    <property type="match status" value="1"/>
</dbReference>
<keyword evidence="5" id="KW-0813">Transport</keyword>